<reference evidence="1 2" key="1">
    <citation type="submission" date="2016-05" db="EMBL/GenBank/DDBJ databases">
        <title>Complete genome sequence of a phthalic acid esters degrading Mycobacterium sp. YC-RL4.</title>
        <authorList>
            <person name="Ren L."/>
            <person name="Fan S."/>
            <person name="Ruth N."/>
            <person name="Jia Y."/>
            <person name="Wang J."/>
            <person name="Qiao C."/>
        </authorList>
    </citation>
    <scope>NUCLEOTIDE SEQUENCE [LARGE SCALE GENOMIC DNA]</scope>
    <source>
        <strain evidence="1 2">YC-RL4</strain>
        <plasmid evidence="2">pmyc1</plasmid>
    </source>
</reference>
<dbReference type="AlphaFoldDB" id="A0A172UW82"/>
<protein>
    <submittedName>
        <fullName evidence="1">Uncharacterized protein</fullName>
    </submittedName>
</protein>
<keyword evidence="2" id="KW-1185">Reference proteome</keyword>
<gene>
    <name evidence="1" type="ORF">A7U43_27945</name>
</gene>
<geneLocation type="plasmid" evidence="2">
    <name>pmyc1</name>
</geneLocation>
<accession>A0A172UW82</accession>
<sequence>MRTPHLLASACTASDPEARYHQAELAIWDELTASLVEHPRIWRSPEEGAMVLAEEVDELWDEIRGNHIGRARAEASQVGAMALRFIADLYELDGPGGARERCRAAAVEQHDALALVGPPGRPCASSHEAFGYLKRELDALWSAIRFEEPARPIAARVAAMAVRFIAEITTSSTSVAVSVR</sequence>
<keyword evidence="1" id="KW-0614">Plasmid</keyword>
<evidence type="ECO:0000313" key="2">
    <source>
        <dbReference type="Proteomes" id="UP000077143"/>
    </source>
</evidence>
<dbReference type="RefSeq" id="WP_068003985.1">
    <property type="nucleotide sequence ID" value="NZ_CP015597.1"/>
</dbReference>
<dbReference type="EMBL" id="CP015597">
    <property type="protein sequence ID" value="ANE83361.1"/>
    <property type="molecule type" value="Genomic_DNA"/>
</dbReference>
<dbReference type="KEGG" id="madi:A7U43_27945"/>
<organism evidence="1 2">
    <name type="scientific">Mycobacterium adipatum</name>
    <dbReference type="NCBI Taxonomy" id="1682113"/>
    <lineage>
        <taxon>Bacteria</taxon>
        <taxon>Bacillati</taxon>
        <taxon>Actinomycetota</taxon>
        <taxon>Actinomycetes</taxon>
        <taxon>Mycobacteriales</taxon>
        <taxon>Mycobacteriaceae</taxon>
        <taxon>Mycobacterium</taxon>
    </lineage>
</organism>
<dbReference type="OrthoDB" id="4712933at2"/>
<proteinExistence type="predicted"/>
<evidence type="ECO:0000313" key="1">
    <source>
        <dbReference type="EMBL" id="ANE83361.1"/>
    </source>
</evidence>
<name>A0A172UW82_9MYCO</name>
<dbReference type="Proteomes" id="UP000077143">
    <property type="component" value="Plasmid pMYC1"/>
</dbReference>